<dbReference type="InterPro" id="IPR000064">
    <property type="entry name" value="NLP_P60_dom"/>
</dbReference>
<keyword evidence="5" id="KW-0175">Coiled coil</keyword>
<name>A0A4Q7Y4M4_9ACTN</name>
<dbReference type="AlphaFoldDB" id="A0A4Q7Y4M4"/>
<dbReference type="InterPro" id="IPR051794">
    <property type="entry name" value="PG_Endopeptidase_C40"/>
</dbReference>
<dbReference type="SUPFAM" id="SSF54001">
    <property type="entry name" value="Cysteine proteinases"/>
    <property type="match status" value="1"/>
</dbReference>
<comment type="caution">
    <text evidence="9">The sequence shown here is derived from an EMBL/GenBank/DDBJ whole genome shotgun (WGS) entry which is preliminary data.</text>
</comment>
<feature type="chain" id="PRO_5020348272" evidence="7">
    <location>
        <begin position="37"/>
        <end position="403"/>
    </location>
</feature>
<proteinExistence type="inferred from homology"/>
<dbReference type="Proteomes" id="UP000292507">
    <property type="component" value="Unassembled WGS sequence"/>
</dbReference>
<evidence type="ECO:0000256" key="5">
    <source>
        <dbReference type="SAM" id="Coils"/>
    </source>
</evidence>
<evidence type="ECO:0000259" key="8">
    <source>
        <dbReference type="PROSITE" id="PS51935"/>
    </source>
</evidence>
<dbReference type="PANTHER" id="PTHR47359:SF3">
    <property type="entry name" value="NLP_P60 DOMAIN-CONTAINING PROTEIN-RELATED"/>
    <property type="match status" value="1"/>
</dbReference>
<evidence type="ECO:0000256" key="3">
    <source>
        <dbReference type="ARBA" id="ARBA00022801"/>
    </source>
</evidence>
<keyword evidence="4" id="KW-0788">Thiol protease</keyword>
<keyword evidence="3 9" id="KW-0378">Hydrolase</keyword>
<organism evidence="9 10">
    <name type="scientific">Blastococcus saxobsidens</name>
    <dbReference type="NCBI Taxonomy" id="138336"/>
    <lineage>
        <taxon>Bacteria</taxon>
        <taxon>Bacillati</taxon>
        <taxon>Actinomycetota</taxon>
        <taxon>Actinomycetes</taxon>
        <taxon>Geodermatophilales</taxon>
        <taxon>Geodermatophilaceae</taxon>
        <taxon>Blastococcus</taxon>
    </lineage>
</organism>
<feature type="domain" description="NlpC/P60" evidence="8">
    <location>
        <begin position="286"/>
        <end position="403"/>
    </location>
</feature>
<dbReference type="Pfam" id="PF00877">
    <property type="entry name" value="NLPC_P60"/>
    <property type="match status" value="1"/>
</dbReference>
<evidence type="ECO:0000313" key="9">
    <source>
        <dbReference type="EMBL" id="RZU31887.1"/>
    </source>
</evidence>
<keyword evidence="10" id="KW-1185">Reference proteome</keyword>
<evidence type="ECO:0000313" key="10">
    <source>
        <dbReference type="Proteomes" id="UP000292507"/>
    </source>
</evidence>
<reference evidence="9 10" key="1">
    <citation type="submission" date="2019-02" db="EMBL/GenBank/DDBJ databases">
        <title>Sequencing the genomes of 1000 actinobacteria strains.</title>
        <authorList>
            <person name="Klenk H.-P."/>
        </authorList>
    </citation>
    <scope>NUCLEOTIDE SEQUENCE [LARGE SCALE GENOMIC DNA]</scope>
    <source>
        <strain evidence="9 10">DSM 44509</strain>
    </source>
</reference>
<dbReference type="InterPro" id="IPR038765">
    <property type="entry name" value="Papain-like_cys_pep_sf"/>
</dbReference>
<dbReference type="EMBL" id="SHKV01000001">
    <property type="protein sequence ID" value="RZU31887.1"/>
    <property type="molecule type" value="Genomic_DNA"/>
</dbReference>
<dbReference type="Gene3D" id="3.90.1720.10">
    <property type="entry name" value="endopeptidase domain like (from Nostoc punctiforme)"/>
    <property type="match status" value="1"/>
</dbReference>
<sequence>MASSLSPAHRRITGRRALLALLAAGGVALTPFPAAADPRPQTSQDAAALIAAKAHDLEVLTERFNETRELLEDTQEAADRAAADLAAAHAALAEARDDVRTVARSAYTGERLGTLQAMLTSGSPTDLIDRVGMLDTIATHNDAVLGDARQAGDAADRAQASAEQAATEARAQVDRVTAQRARLDEQIALYQAQYERLDAEEQRASRAAAERHAVEQAAAAQAQEATPAETAPAETAPAEAAPAEAAPAETAPAGAAPAEAPRAPAPAPAAAPAVAAPAPVAGGSAAAAAAKAVETALAQVGDPYVWAAAGPDAFDCSGLTQFAYAAAGIDLPHSSRMQSQMGTPVSRSALQPGDLLFFYDPVSHVGMYVGNGQMVHASTSGVPVKVAPIDSMGSFASARRIAG</sequence>
<gene>
    <name evidence="9" type="ORF">BKA19_1571</name>
</gene>
<feature type="compositionally biased region" description="Low complexity" evidence="6">
    <location>
        <begin position="215"/>
        <end position="262"/>
    </location>
</feature>
<dbReference type="Gene3D" id="6.10.250.3150">
    <property type="match status" value="1"/>
</dbReference>
<feature type="compositionally biased region" description="Basic and acidic residues" evidence="6">
    <location>
        <begin position="203"/>
        <end position="214"/>
    </location>
</feature>
<dbReference type="RefSeq" id="WP_130504201.1">
    <property type="nucleotide sequence ID" value="NZ_SHKV01000001.1"/>
</dbReference>
<feature type="coiled-coil region" evidence="5">
    <location>
        <begin position="57"/>
        <end position="98"/>
    </location>
</feature>
<comment type="similarity">
    <text evidence="1">Belongs to the peptidase C40 family.</text>
</comment>
<dbReference type="GO" id="GO:0006508">
    <property type="term" value="P:proteolysis"/>
    <property type="evidence" value="ECO:0007669"/>
    <property type="project" value="UniProtKB-KW"/>
</dbReference>
<dbReference type="GO" id="GO:0008234">
    <property type="term" value="F:cysteine-type peptidase activity"/>
    <property type="evidence" value="ECO:0007669"/>
    <property type="project" value="UniProtKB-KW"/>
</dbReference>
<evidence type="ECO:0000256" key="6">
    <source>
        <dbReference type="SAM" id="MobiDB-lite"/>
    </source>
</evidence>
<evidence type="ECO:0000256" key="1">
    <source>
        <dbReference type="ARBA" id="ARBA00007074"/>
    </source>
</evidence>
<dbReference type="OrthoDB" id="5177647at2"/>
<dbReference type="PANTHER" id="PTHR47359">
    <property type="entry name" value="PEPTIDOGLYCAN DL-ENDOPEPTIDASE CWLO"/>
    <property type="match status" value="1"/>
</dbReference>
<feature type="region of interest" description="Disordered" evidence="6">
    <location>
        <begin position="203"/>
        <end position="266"/>
    </location>
</feature>
<keyword evidence="2" id="KW-0645">Protease</keyword>
<evidence type="ECO:0000256" key="2">
    <source>
        <dbReference type="ARBA" id="ARBA00022670"/>
    </source>
</evidence>
<feature type="signal peptide" evidence="7">
    <location>
        <begin position="1"/>
        <end position="36"/>
    </location>
</feature>
<protein>
    <submittedName>
        <fullName evidence="9">Cell wall-associated NlpC family hydrolase</fullName>
    </submittedName>
</protein>
<evidence type="ECO:0000256" key="7">
    <source>
        <dbReference type="SAM" id="SignalP"/>
    </source>
</evidence>
<keyword evidence="7" id="KW-0732">Signal</keyword>
<evidence type="ECO:0000256" key="4">
    <source>
        <dbReference type="ARBA" id="ARBA00022807"/>
    </source>
</evidence>
<dbReference type="PROSITE" id="PS51935">
    <property type="entry name" value="NLPC_P60"/>
    <property type="match status" value="1"/>
</dbReference>
<accession>A0A4Q7Y4M4</accession>